<evidence type="ECO:0000313" key="13">
    <source>
        <dbReference type="Proteomes" id="UP000431684"/>
    </source>
</evidence>
<evidence type="ECO:0000256" key="3">
    <source>
        <dbReference type="ARBA" id="ARBA00012438"/>
    </source>
</evidence>
<dbReference type="SMART" id="SM00304">
    <property type="entry name" value="HAMP"/>
    <property type="match status" value="1"/>
</dbReference>
<dbReference type="SUPFAM" id="SSF52172">
    <property type="entry name" value="CheY-like"/>
    <property type="match status" value="1"/>
</dbReference>
<dbReference type="InterPro" id="IPR036097">
    <property type="entry name" value="HisK_dim/P_sf"/>
</dbReference>
<dbReference type="InterPro" id="IPR003661">
    <property type="entry name" value="HisK_dim/P_dom"/>
</dbReference>
<dbReference type="Pfam" id="PF17152">
    <property type="entry name" value="CHASE8"/>
    <property type="match status" value="1"/>
</dbReference>
<evidence type="ECO:0000313" key="12">
    <source>
        <dbReference type="EMBL" id="MUI11654.1"/>
    </source>
</evidence>
<dbReference type="AlphaFoldDB" id="A0A6I3X4F5"/>
<dbReference type="EMBL" id="WNWM01000002">
    <property type="protein sequence ID" value="MUI11654.1"/>
    <property type="molecule type" value="Genomic_DNA"/>
</dbReference>
<dbReference type="Pfam" id="PF00072">
    <property type="entry name" value="Response_reg"/>
    <property type="match status" value="1"/>
</dbReference>
<gene>
    <name evidence="12" type="ORF">GJV26_04020</name>
</gene>
<keyword evidence="4 7" id="KW-0597">Phosphoprotein</keyword>
<keyword evidence="8" id="KW-1133">Transmembrane helix</keyword>
<dbReference type="OrthoDB" id="5519028at2"/>
<dbReference type="GO" id="GO:0000155">
    <property type="term" value="F:phosphorelay sensor kinase activity"/>
    <property type="evidence" value="ECO:0007669"/>
    <property type="project" value="InterPro"/>
</dbReference>
<dbReference type="CDD" id="cd06225">
    <property type="entry name" value="HAMP"/>
    <property type="match status" value="1"/>
</dbReference>
<dbReference type="PROSITE" id="PS50109">
    <property type="entry name" value="HIS_KIN"/>
    <property type="match status" value="1"/>
</dbReference>
<accession>A0A6I3X4F5</accession>
<evidence type="ECO:0000256" key="7">
    <source>
        <dbReference type="PROSITE-ProRule" id="PRU00169"/>
    </source>
</evidence>
<dbReference type="InterPro" id="IPR003660">
    <property type="entry name" value="HAMP_dom"/>
</dbReference>
<dbReference type="Gene3D" id="6.10.340.10">
    <property type="match status" value="1"/>
</dbReference>
<feature type="domain" description="HAMP" evidence="11">
    <location>
        <begin position="182"/>
        <end position="251"/>
    </location>
</feature>
<feature type="domain" description="Response regulatory" evidence="10">
    <location>
        <begin position="530"/>
        <end position="646"/>
    </location>
</feature>
<dbReference type="InterPro" id="IPR011006">
    <property type="entry name" value="CheY-like_superfamily"/>
</dbReference>
<dbReference type="Gene3D" id="3.40.50.2300">
    <property type="match status" value="1"/>
</dbReference>
<evidence type="ECO:0000256" key="1">
    <source>
        <dbReference type="ARBA" id="ARBA00000085"/>
    </source>
</evidence>
<dbReference type="RefSeq" id="WP_155707699.1">
    <property type="nucleotide sequence ID" value="NZ_BMWU01000003.1"/>
</dbReference>
<dbReference type="SUPFAM" id="SSF55874">
    <property type="entry name" value="ATPase domain of HSP90 chaperone/DNA topoisomerase II/histidine kinase"/>
    <property type="match status" value="1"/>
</dbReference>
<dbReference type="Pfam" id="PF00512">
    <property type="entry name" value="HisKA"/>
    <property type="match status" value="1"/>
</dbReference>
<keyword evidence="6" id="KW-0418">Kinase</keyword>
<dbReference type="SMART" id="SM00388">
    <property type="entry name" value="HisKA"/>
    <property type="match status" value="1"/>
</dbReference>
<keyword evidence="13" id="KW-1185">Reference proteome</keyword>
<dbReference type="PROSITE" id="PS50885">
    <property type="entry name" value="HAMP"/>
    <property type="match status" value="1"/>
</dbReference>
<dbReference type="PROSITE" id="PS50110">
    <property type="entry name" value="RESPONSE_REGULATORY"/>
    <property type="match status" value="1"/>
</dbReference>
<proteinExistence type="predicted"/>
<dbReference type="SUPFAM" id="SSF47384">
    <property type="entry name" value="Homodimeric domain of signal transducing histidine kinase"/>
    <property type="match status" value="1"/>
</dbReference>
<keyword evidence="8" id="KW-0812">Transmembrane</keyword>
<evidence type="ECO:0000259" key="10">
    <source>
        <dbReference type="PROSITE" id="PS50110"/>
    </source>
</evidence>
<dbReference type="GO" id="GO:0005886">
    <property type="term" value="C:plasma membrane"/>
    <property type="evidence" value="ECO:0007669"/>
    <property type="project" value="UniProtKB-SubCell"/>
</dbReference>
<evidence type="ECO:0000259" key="11">
    <source>
        <dbReference type="PROSITE" id="PS50885"/>
    </source>
</evidence>
<reference evidence="12 13" key="1">
    <citation type="submission" date="2019-11" db="EMBL/GenBank/DDBJ databases">
        <title>Draft Genome Sequences of Six Type Strains of the Genus Massilia.</title>
        <authorList>
            <person name="Miess H."/>
            <person name="Frediansyah A."/>
            <person name="Goeker M."/>
            <person name="Gross H."/>
        </authorList>
    </citation>
    <scope>NUCLEOTIDE SEQUENCE [LARGE SCALE GENOMIC DNA]</scope>
    <source>
        <strain evidence="12 13">DSM 17513</strain>
    </source>
</reference>
<protein>
    <recommendedName>
        <fullName evidence="3">histidine kinase</fullName>
        <ecNumber evidence="3">2.7.13.3</ecNumber>
    </recommendedName>
</protein>
<dbReference type="PANTHER" id="PTHR43547">
    <property type="entry name" value="TWO-COMPONENT HISTIDINE KINASE"/>
    <property type="match status" value="1"/>
</dbReference>
<dbReference type="SMART" id="SM00387">
    <property type="entry name" value="HATPase_c"/>
    <property type="match status" value="1"/>
</dbReference>
<evidence type="ECO:0000256" key="5">
    <source>
        <dbReference type="ARBA" id="ARBA00022679"/>
    </source>
</evidence>
<dbReference type="InterPro" id="IPR001789">
    <property type="entry name" value="Sig_transdc_resp-reg_receiver"/>
</dbReference>
<dbReference type="InterPro" id="IPR003594">
    <property type="entry name" value="HATPase_dom"/>
</dbReference>
<dbReference type="FunFam" id="3.30.565.10:FF:000006">
    <property type="entry name" value="Sensor histidine kinase WalK"/>
    <property type="match status" value="1"/>
</dbReference>
<evidence type="ECO:0000256" key="6">
    <source>
        <dbReference type="ARBA" id="ARBA00022777"/>
    </source>
</evidence>
<dbReference type="Gene3D" id="3.30.565.10">
    <property type="entry name" value="Histidine kinase-like ATPase, C-terminal domain"/>
    <property type="match status" value="1"/>
</dbReference>
<keyword evidence="8" id="KW-0472">Membrane</keyword>
<dbReference type="CDD" id="cd17580">
    <property type="entry name" value="REC_2_DhkD-like"/>
    <property type="match status" value="1"/>
</dbReference>
<dbReference type="EC" id="2.7.13.3" evidence="3"/>
<dbReference type="CDD" id="cd00082">
    <property type="entry name" value="HisKA"/>
    <property type="match status" value="1"/>
</dbReference>
<dbReference type="PANTHER" id="PTHR43547:SF2">
    <property type="entry name" value="HYBRID SIGNAL TRANSDUCTION HISTIDINE KINASE C"/>
    <property type="match status" value="1"/>
</dbReference>
<feature type="transmembrane region" description="Helical" evidence="8">
    <location>
        <begin position="12"/>
        <end position="36"/>
    </location>
</feature>
<evidence type="ECO:0000256" key="2">
    <source>
        <dbReference type="ARBA" id="ARBA00004429"/>
    </source>
</evidence>
<dbReference type="Proteomes" id="UP000431684">
    <property type="component" value="Unassembled WGS sequence"/>
</dbReference>
<dbReference type="InterPro" id="IPR004358">
    <property type="entry name" value="Sig_transdc_His_kin-like_C"/>
</dbReference>
<dbReference type="InterPro" id="IPR005467">
    <property type="entry name" value="His_kinase_dom"/>
</dbReference>
<name>A0A6I3X4F5_9BURK</name>
<dbReference type="Pfam" id="PF02518">
    <property type="entry name" value="HATPase_c"/>
    <property type="match status" value="1"/>
</dbReference>
<organism evidence="12 13">
    <name type="scientific">Pseudoduganella dura</name>
    <dbReference type="NCBI Taxonomy" id="321982"/>
    <lineage>
        <taxon>Bacteria</taxon>
        <taxon>Pseudomonadati</taxon>
        <taxon>Pseudomonadota</taxon>
        <taxon>Betaproteobacteria</taxon>
        <taxon>Burkholderiales</taxon>
        <taxon>Oxalobacteraceae</taxon>
        <taxon>Telluria group</taxon>
        <taxon>Pseudoduganella</taxon>
    </lineage>
</organism>
<comment type="caution">
    <text evidence="12">The sequence shown here is derived from an EMBL/GenBank/DDBJ whole genome shotgun (WGS) entry which is preliminary data.</text>
</comment>
<comment type="catalytic activity">
    <reaction evidence="1">
        <text>ATP + protein L-histidine = ADP + protein N-phospho-L-histidine.</text>
        <dbReference type="EC" id="2.7.13.3"/>
    </reaction>
</comment>
<keyword evidence="5" id="KW-0808">Transferase</keyword>
<feature type="modified residue" description="4-aspartylphosphate" evidence="7">
    <location>
        <position position="579"/>
    </location>
</feature>
<evidence type="ECO:0000259" key="9">
    <source>
        <dbReference type="PROSITE" id="PS50109"/>
    </source>
</evidence>
<sequence>MLSRLRPDTVRAKLVAMALATTFAALVTMSVSMLIYDLSTFQKNWVDDLTTQAEIVATVSAPAVGFNDPAVARQNLELLRVRPQIQQGAIYGADGAIFAAYAQSGANLPPLPERPGRPGHAIEGGRMVVYHPILENGERVGTVYLSARYRLLDRLASYAMILGVVTLASLLLAALVASRLQQAITRPLRAVTEVARAVMQRRDFSLRVEHDADGSHGKGGQGGGSAVHSGEIGTLVDAFNDMLAEIGQRANALQEANLTLEREMAVRQGAERALLLADRRKDEFLATLAHELRNPLAPLRTGLDIMRLNGGDPAASLRARGVMERQLKQMVRLVDDLLDVSRINTGKLTIRRESLELHAVVANALEIARPFIDAQGHELAVDLPARPVHVLGDTTRLAQVLSNLLNNAARYTPRGGRIALSADVGGDEDDGGRLHIRVADNGIGIAPGMLGEIFEMFVQADASLERTNQGLGVGLSLARKLVELHDGTLEAASGGAGAGSTFIVTLPVLAEVPEPVARPSLGHGGDTRFRILLVDDNEDFVNAIAGLLRTMGHTVHVCHDGPQALADAGAFVPDFAFLDIGLPGLNGYDLARALRTIPALGRTVMIAVTGWGQQKDRDLAFEAGFEEHLVKPVSVEQILAILAGHREGVAVADRG</sequence>
<comment type="subcellular location">
    <subcellularLocation>
        <location evidence="2">Cell inner membrane</location>
        <topology evidence="2">Multi-pass membrane protein</topology>
    </subcellularLocation>
</comment>
<evidence type="ECO:0000256" key="8">
    <source>
        <dbReference type="SAM" id="Phobius"/>
    </source>
</evidence>
<dbReference type="PRINTS" id="PR00344">
    <property type="entry name" value="BCTRLSENSOR"/>
</dbReference>
<dbReference type="SMART" id="SM00448">
    <property type="entry name" value="REC"/>
    <property type="match status" value="1"/>
</dbReference>
<feature type="transmembrane region" description="Helical" evidence="8">
    <location>
        <begin position="155"/>
        <end position="177"/>
    </location>
</feature>
<dbReference type="Gene3D" id="1.10.287.130">
    <property type="match status" value="1"/>
</dbReference>
<feature type="domain" description="Histidine kinase" evidence="9">
    <location>
        <begin position="287"/>
        <end position="510"/>
    </location>
</feature>
<dbReference type="InterPro" id="IPR033417">
    <property type="entry name" value="CHASE8"/>
</dbReference>
<evidence type="ECO:0000256" key="4">
    <source>
        <dbReference type="ARBA" id="ARBA00022553"/>
    </source>
</evidence>
<dbReference type="InterPro" id="IPR036890">
    <property type="entry name" value="HATPase_C_sf"/>
</dbReference>